<dbReference type="PANTHER" id="PTHR43133:SF8">
    <property type="entry name" value="RNA POLYMERASE SIGMA FACTOR HI_1459-RELATED"/>
    <property type="match status" value="1"/>
</dbReference>
<organism evidence="7 8">
    <name type="scientific">Aliikangiella coralliicola</name>
    <dbReference type="NCBI Taxonomy" id="2592383"/>
    <lineage>
        <taxon>Bacteria</taxon>
        <taxon>Pseudomonadati</taxon>
        <taxon>Pseudomonadota</taxon>
        <taxon>Gammaproteobacteria</taxon>
        <taxon>Oceanospirillales</taxon>
        <taxon>Pleioneaceae</taxon>
        <taxon>Aliikangiella</taxon>
    </lineage>
</organism>
<dbReference type="SUPFAM" id="SSF88946">
    <property type="entry name" value="Sigma2 domain of RNA polymerase sigma factors"/>
    <property type="match status" value="1"/>
</dbReference>
<evidence type="ECO:0000259" key="6">
    <source>
        <dbReference type="Pfam" id="PF08281"/>
    </source>
</evidence>
<comment type="caution">
    <text evidence="7">The sequence shown here is derived from an EMBL/GenBank/DDBJ whole genome shotgun (WGS) entry which is preliminary data.</text>
</comment>
<reference evidence="7 8" key="1">
    <citation type="submission" date="2019-07" db="EMBL/GenBank/DDBJ databases">
        <title>Draft genome for Aliikangiella sp. M105.</title>
        <authorList>
            <person name="Wang G."/>
        </authorList>
    </citation>
    <scope>NUCLEOTIDE SEQUENCE [LARGE SCALE GENOMIC DNA]</scope>
    <source>
        <strain evidence="7 8">M105</strain>
    </source>
</reference>
<keyword evidence="2" id="KW-0805">Transcription regulation</keyword>
<dbReference type="RefSeq" id="WP_142893936.1">
    <property type="nucleotide sequence ID" value="NZ_ML660164.1"/>
</dbReference>
<sequence length="162" mass="19008">MNKEMLNQLYRYGISLTNNEANAFDLVQSAIEKYLIKKPGEPVSLKYIRKIMRNQFIDQCRRNNIIPFEPLDDHAPLLSTTHELESMVIDHVYIHQVMDELTTLEREVLFLWAVEEHTAQEIADELQAPRNTILSRLFRVKRKARDIITRLDRNSGVKEAES</sequence>
<dbReference type="EMBL" id="VIKS01000008">
    <property type="protein sequence ID" value="TQV87317.1"/>
    <property type="molecule type" value="Genomic_DNA"/>
</dbReference>
<dbReference type="Pfam" id="PF08281">
    <property type="entry name" value="Sigma70_r4_2"/>
    <property type="match status" value="1"/>
</dbReference>
<feature type="domain" description="RNA polymerase sigma factor 70 region 4 type 2" evidence="6">
    <location>
        <begin position="93"/>
        <end position="143"/>
    </location>
</feature>
<keyword evidence="8" id="KW-1185">Reference proteome</keyword>
<dbReference type="GO" id="GO:0016987">
    <property type="term" value="F:sigma factor activity"/>
    <property type="evidence" value="ECO:0007669"/>
    <property type="project" value="UniProtKB-KW"/>
</dbReference>
<dbReference type="Gene3D" id="1.20.140.160">
    <property type="match status" value="1"/>
</dbReference>
<name>A0A545UCX5_9GAMM</name>
<protein>
    <submittedName>
        <fullName evidence="7">Sigma-70 family RNA polymerase sigma factor</fullName>
    </submittedName>
</protein>
<evidence type="ECO:0000256" key="1">
    <source>
        <dbReference type="ARBA" id="ARBA00010641"/>
    </source>
</evidence>
<dbReference type="AlphaFoldDB" id="A0A545UCX5"/>
<dbReference type="InterPro" id="IPR013325">
    <property type="entry name" value="RNA_pol_sigma_r2"/>
</dbReference>
<keyword evidence="4" id="KW-0238">DNA-binding</keyword>
<dbReference type="InterPro" id="IPR014284">
    <property type="entry name" value="RNA_pol_sigma-70_dom"/>
</dbReference>
<evidence type="ECO:0000256" key="4">
    <source>
        <dbReference type="ARBA" id="ARBA00023125"/>
    </source>
</evidence>
<keyword evidence="5" id="KW-0804">Transcription</keyword>
<evidence type="ECO:0000313" key="8">
    <source>
        <dbReference type="Proteomes" id="UP000315439"/>
    </source>
</evidence>
<dbReference type="NCBIfam" id="TIGR02937">
    <property type="entry name" value="sigma70-ECF"/>
    <property type="match status" value="1"/>
</dbReference>
<dbReference type="InterPro" id="IPR013249">
    <property type="entry name" value="RNA_pol_sigma70_r4_t2"/>
</dbReference>
<dbReference type="Proteomes" id="UP000315439">
    <property type="component" value="Unassembled WGS sequence"/>
</dbReference>
<evidence type="ECO:0000256" key="3">
    <source>
        <dbReference type="ARBA" id="ARBA00023082"/>
    </source>
</evidence>
<gene>
    <name evidence="7" type="ORF">FLL46_12775</name>
</gene>
<evidence type="ECO:0000256" key="5">
    <source>
        <dbReference type="ARBA" id="ARBA00023163"/>
    </source>
</evidence>
<dbReference type="OrthoDB" id="9797134at2"/>
<dbReference type="InterPro" id="IPR039425">
    <property type="entry name" value="RNA_pol_sigma-70-like"/>
</dbReference>
<keyword evidence="3" id="KW-0731">Sigma factor</keyword>
<dbReference type="GO" id="GO:0006352">
    <property type="term" value="P:DNA-templated transcription initiation"/>
    <property type="evidence" value="ECO:0007669"/>
    <property type="project" value="InterPro"/>
</dbReference>
<dbReference type="InterPro" id="IPR013324">
    <property type="entry name" value="RNA_pol_sigma_r3/r4-like"/>
</dbReference>
<dbReference type="GO" id="GO:0003677">
    <property type="term" value="F:DNA binding"/>
    <property type="evidence" value="ECO:0007669"/>
    <property type="project" value="UniProtKB-KW"/>
</dbReference>
<proteinExistence type="inferred from homology"/>
<comment type="similarity">
    <text evidence="1">Belongs to the sigma-70 factor family. ECF subfamily.</text>
</comment>
<evidence type="ECO:0000256" key="2">
    <source>
        <dbReference type="ARBA" id="ARBA00023015"/>
    </source>
</evidence>
<evidence type="ECO:0000313" key="7">
    <source>
        <dbReference type="EMBL" id="TQV87317.1"/>
    </source>
</evidence>
<accession>A0A545UCX5</accession>
<dbReference type="PANTHER" id="PTHR43133">
    <property type="entry name" value="RNA POLYMERASE ECF-TYPE SIGMA FACTO"/>
    <property type="match status" value="1"/>
</dbReference>
<dbReference type="SUPFAM" id="SSF88659">
    <property type="entry name" value="Sigma3 and sigma4 domains of RNA polymerase sigma factors"/>
    <property type="match status" value="1"/>
</dbReference>